<evidence type="ECO:0000256" key="8">
    <source>
        <dbReference type="ARBA" id="ARBA00047899"/>
    </source>
</evidence>
<feature type="compositionally biased region" description="Basic residues" evidence="11">
    <location>
        <begin position="135"/>
        <end position="144"/>
    </location>
</feature>
<dbReference type="PANTHER" id="PTHR24347">
    <property type="entry name" value="SERINE/THREONINE-PROTEIN KINASE"/>
    <property type="match status" value="1"/>
</dbReference>
<dbReference type="SUPFAM" id="SSF89837">
    <property type="entry name" value="Doublecortin (DC)"/>
    <property type="match status" value="1"/>
</dbReference>
<dbReference type="PROSITE" id="PS50011">
    <property type="entry name" value="PROTEIN_KINASE_DOM"/>
    <property type="match status" value="1"/>
</dbReference>
<feature type="compositionally biased region" description="Basic residues" evidence="11">
    <location>
        <begin position="209"/>
        <end position="221"/>
    </location>
</feature>
<dbReference type="SUPFAM" id="SSF56112">
    <property type="entry name" value="Protein kinase-like (PK-like)"/>
    <property type="match status" value="1"/>
</dbReference>
<dbReference type="GO" id="GO:0035556">
    <property type="term" value="P:intracellular signal transduction"/>
    <property type="evidence" value="ECO:0007669"/>
    <property type="project" value="InterPro"/>
</dbReference>
<dbReference type="Gene3D" id="1.10.510.10">
    <property type="entry name" value="Transferase(Phosphotransferase) domain 1"/>
    <property type="match status" value="1"/>
</dbReference>
<evidence type="ECO:0000256" key="6">
    <source>
        <dbReference type="ARBA" id="ARBA00022777"/>
    </source>
</evidence>
<dbReference type="InterPro" id="IPR036572">
    <property type="entry name" value="Doublecortin_dom_sf"/>
</dbReference>
<dbReference type="InterPro" id="IPR017441">
    <property type="entry name" value="Protein_kinase_ATP_BS"/>
</dbReference>
<keyword evidence="3" id="KW-0723">Serine/threonine-protein kinase</keyword>
<evidence type="ECO:0000259" key="13">
    <source>
        <dbReference type="PROSITE" id="PS50309"/>
    </source>
</evidence>
<feature type="compositionally biased region" description="Basic and acidic residues" evidence="11">
    <location>
        <begin position="291"/>
        <end position="316"/>
    </location>
</feature>
<evidence type="ECO:0000256" key="9">
    <source>
        <dbReference type="ARBA" id="ARBA00048679"/>
    </source>
</evidence>
<evidence type="ECO:0000256" key="5">
    <source>
        <dbReference type="ARBA" id="ARBA00022741"/>
    </source>
</evidence>
<dbReference type="PROSITE" id="PS50309">
    <property type="entry name" value="DC"/>
    <property type="match status" value="1"/>
</dbReference>
<feature type="domain" description="Doublecortin" evidence="13">
    <location>
        <begin position="36"/>
        <end position="123"/>
    </location>
</feature>
<keyword evidence="5 10" id="KW-0547">Nucleotide-binding</keyword>
<evidence type="ECO:0000256" key="11">
    <source>
        <dbReference type="SAM" id="MobiDB-lite"/>
    </source>
</evidence>
<feature type="compositionally biased region" description="Polar residues" evidence="11">
    <location>
        <begin position="21"/>
        <end position="31"/>
    </location>
</feature>
<dbReference type="SMART" id="SM00220">
    <property type="entry name" value="S_TKc"/>
    <property type="match status" value="1"/>
</dbReference>
<comment type="similarity">
    <text evidence="1">Belongs to the protein kinase superfamily. CAMK Ser/Thr protein kinase family. CaMK subfamily.</text>
</comment>
<dbReference type="FunFam" id="3.30.200.20:FF:000315">
    <property type="entry name" value="Calcium-dependent protein kinase 3"/>
    <property type="match status" value="1"/>
</dbReference>
<sequence length="548" mass="61771">MANNETKRPPVVPRQRGYSDPKSNPSDTSRVTMKPKMVQVIRNGPHKPRTVVKALLNKRTAQNLEQVLDDISNSIGNTGGLSAPRKLYTISGQHIRDVAELFRDENNIFIAVGSEKFSPDDIAEMMEDLEQGSSKKQHAKRKQSRSGNEGMLHSKQRKAKEHEQTKPVGKSINTGDESKLPKLPDIHAKVESKPRAENNRVRVQSNSHAIKRSPQGKHTRAKATEKRPANSVKLPQIGNANLVTKSGKENKESGVFSQLDNEENQNANDEINESENDNNNQYKVQPGEVSKPSRKDSVSKKHGLDKIHKKTSRDDSGILSEDEVKYGTVTDKSVEEVYDMGRKIGDGNFADVRQCIDKITKKEFALKIVDKAKIRGKEDMIRDEIDIMRRCKHPNIVRMYEDYDSTRHIYLVMELIRGGDLFDAISSSVKFTEAVTRTYVKDIAKSLAYLHKRKIVHRDLKPENLLVHKKTQRSGDPETGRFWFSHGVKSPIFTVCGTPTYVAPEILEETGYGLKVDMWGSGCHHIYHALAVSRHSAAPRKIKMNCSI</sequence>
<dbReference type="GO" id="GO:0005524">
    <property type="term" value="F:ATP binding"/>
    <property type="evidence" value="ECO:0007669"/>
    <property type="project" value="UniProtKB-UniRule"/>
</dbReference>
<dbReference type="EMBL" id="MU825421">
    <property type="protein sequence ID" value="KAJ7390028.1"/>
    <property type="molecule type" value="Genomic_DNA"/>
</dbReference>
<comment type="catalytic activity">
    <reaction evidence="8">
        <text>L-threonyl-[protein] + ATP = O-phospho-L-threonyl-[protein] + ADP + H(+)</text>
        <dbReference type="Rhea" id="RHEA:46608"/>
        <dbReference type="Rhea" id="RHEA-COMP:11060"/>
        <dbReference type="Rhea" id="RHEA-COMP:11605"/>
        <dbReference type="ChEBI" id="CHEBI:15378"/>
        <dbReference type="ChEBI" id="CHEBI:30013"/>
        <dbReference type="ChEBI" id="CHEBI:30616"/>
        <dbReference type="ChEBI" id="CHEBI:61977"/>
        <dbReference type="ChEBI" id="CHEBI:456216"/>
        <dbReference type="EC" id="2.7.11.1"/>
    </reaction>
</comment>
<dbReference type="GO" id="GO:0004674">
    <property type="term" value="F:protein serine/threonine kinase activity"/>
    <property type="evidence" value="ECO:0007669"/>
    <property type="project" value="UniProtKB-KW"/>
</dbReference>
<comment type="caution">
    <text evidence="14">The sequence shown here is derived from an EMBL/GenBank/DDBJ whole genome shotgun (WGS) entry which is preliminary data.</text>
</comment>
<evidence type="ECO:0000256" key="4">
    <source>
        <dbReference type="ARBA" id="ARBA00022679"/>
    </source>
</evidence>
<feature type="region of interest" description="Disordered" evidence="11">
    <location>
        <begin position="130"/>
        <end position="250"/>
    </location>
</feature>
<comment type="catalytic activity">
    <reaction evidence="9">
        <text>L-seryl-[protein] + ATP = O-phospho-L-seryl-[protein] + ADP + H(+)</text>
        <dbReference type="Rhea" id="RHEA:17989"/>
        <dbReference type="Rhea" id="RHEA-COMP:9863"/>
        <dbReference type="Rhea" id="RHEA-COMP:11604"/>
        <dbReference type="ChEBI" id="CHEBI:15378"/>
        <dbReference type="ChEBI" id="CHEBI:29999"/>
        <dbReference type="ChEBI" id="CHEBI:30616"/>
        <dbReference type="ChEBI" id="CHEBI:83421"/>
        <dbReference type="ChEBI" id="CHEBI:456216"/>
        <dbReference type="EC" id="2.7.11.1"/>
    </reaction>
</comment>
<keyword evidence="6 14" id="KW-0418">Kinase</keyword>
<dbReference type="PROSITE" id="PS00107">
    <property type="entry name" value="PROTEIN_KINASE_ATP"/>
    <property type="match status" value="1"/>
</dbReference>
<reference evidence="14" key="1">
    <citation type="submission" date="2023-01" db="EMBL/GenBank/DDBJ databases">
        <title>Genome assembly of the deep-sea coral Lophelia pertusa.</title>
        <authorList>
            <person name="Herrera S."/>
            <person name="Cordes E."/>
        </authorList>
    </citation>
    <scope>NUCLEOTIDE SEQUENCE</scope>
    <source>
        <strain evidence="14">USNM1676648</strain>
        <tissue evidence="14">Polyp</tissue>
    </source>
</reference>
<dbReference type="InterPro" id="IPR000719">
    <property type="entry name" value="Prot_kinase_dom"/>
</dbReference>
<feature type="region of interest" description="Disordered" evidence="11">
    <location>
        <begin position="1"/>
        <end position="31"/>
    </location>
</feature>
<keyword evidence="7 10" id="KW-0067">ATP-binding</keyword>
<feature type="compositionally biased region" description="Basic and acidic residues" evidence="11">
    <location>
        <begin position="176"/>
        <end position="200"/>
    </location>
</feature>
<feature type="domain" description="Protein kinase" evidence="12">
    <location>
        <begin position="338"/>
        <end position="548"/>
    </location>
</feature>
<evidence type="ECO:0000256" key="1">
    <source>
        <dbReference type="ARBA" id="ARBA00005354"/>
    </source>
</evidence>
<dbReference type="AlphaFoldDB" id="A0A9X0D8Z8"/>
<feature type="binding site" evidence="10">
    <location>
        <position position="367"/>
    </location>
    <ligand>
        <name>ATP</name>
        <dbReference type="ChEBI" id="CHEBI:30616"/>
    </ligand>
</feature>
<dbReference type="Proteomes" id="UP001163046">
    <property type="component" value="Unassembled WGS sequence"/>
</dbReference>
<dbReference type="Gene3D" id="3.10.20.230">
    <property type="entry name" value="Doublecortin domain"/>
    <property type="match status" value="1"/>
</dbReference>
<feature type="region of interest" description="Disordered" evidence="11">
    <location>
        <begin position="269"/>
        <end position="318"/>
    </location>
</feature>
<dbReference type="Pfam" id="PF03607">
    <property type="entry name" value="DCX"/>
    <property type="match status" value="1"/>
</dbReference>
<name>A0A9X0D8Z8_9CNID</name>
<dbReference type="Gene3D" id="3.30.200.20">
    <property type="entry name" value="Phosphorylase Kinase, domain 1"/>
    <property type="match status" value="1"/>
</dbReference>
<dbReference type="InterPro" id="IPR011009">
    <property type="entry name" value="Kinase-like_dom_sf"/>
</dbReference>
<evidence type="ECO:0000256" key="3">
    <source>
        <dbReference type="ARBA" id="ARBA00022527"/>
    </source>
</evidence>
<dbReference type="InterPro" id="IPR008271">
    <property type="entry name" value="Ser/Thr_kinase_AS"/>
</dbReference>
<dbReference type="InterPro" id="IPR003533">
    <property type="entry name" value="Doublecortin_dom"/>
</dbReference>
<evidence type="ECO:0000256" key="10">
    <source>
        <dbReference type="PROSITE-ProRule" id="PRU10141"/>
    </source>
</evidence>
<dbReference type="Pfam" id="PF00069">
    <property type="entry name" value="Pkinase"/>
    <property type="match status" value="1"/>
</dbReference>
<evidence type="ECO:0000313" key="14">
    <source>
        <dbReference type="EMBL" id="KAJ7390028.1"/>
    </source>
</evidence>
<organism evidence="14 15">
    <name type="scientific">Desmophyllum pertusum</name>
    <dbReference type="NCBI Taxonomy" id="174260"/>
    <lineage>
        <taxon>Eukaryota</taxon>
        <taxon>Metazoa</taxon>
        <taxon>Cnidaria</taxon>
        <taxon>Anthozoa</taxon>
        <taxon>Hexacorallia</taxon>
        <taxon>Scleractinia</taxon>
        <taxon>Caryophylliina</taxon>
        <taxon>Caryophylliidae</taxon>
        <taxon>Desmophyllum</taxon>
    </lineage>
</organism>
<protein>
    <recommendedName>
        <fullName evidence="2">non-specific serine/threonine protein kinase</fullName>
        <ecNumber evidence="2">2.7.11.1</ecNumber>
    </recommendedName>
</protein>
<evidence type="ECO:0000259" key="12">
    <source>
        <dbReference type="PROSITE" id="PS50011"/>
    </source>
</evidence>
<dbReference type="EC" id="2.7.11.1" evidence="2"/>
<evidence type="ECO:0000256" key="2">
    <source>
        <dbReference type="ARBA" id="ARBA00012513"/>
    </source>
</evidence>
<dbReference type="OrthoDB" id="1738954at2759"/>
<evidence type="ECO:0000313" key="15">
    <source>
        <dbReference type="Proteomes" id="UP001163046"/>
    </source>
</evidence>
<dbReference type="SMART" id="SM00537">
    <property type="entry name" value="DCX"/>
    <property type="match status" value="1"/>
</dbReference>
<keyword evidence="15" id="KW-1185">Reference proteome</keyword>
<keyword evidence="4 14" id="KW-0808">Transferase</keyword>
<accession>A0A9X0D8Z8</accession>
<dbReference type="PROSITE" id="PS00108">
    <property type="entry name" value="PROTEIN_KINASE_ST"/>
    <property type="match status" value="1"/>
</dbReference>
<gene>
    <name evidence="14" type="primary">DCLK3</name>
    <name evidence="14" type="ORF">OS493_027552</name>
</gene>
<proteinExistence type="inferred from homology"/>
<evidence type="ECO:0000256" key="7">
    <source>
        <dbReference type="ARBA" id="ARBA00022840"/>
    </source>
</evidence>